<dbReference type="InterPro" id="IPR051395">
    <property type="entry name" value="Cytochrome_c_Peroxidase/MauG"/>
</dbReference>
<keyword evidence="6" id="KW-0560">Oxidoreductase</keyword>
<evidence type="ECO:0000256" key="5">
    <source>
        <dbReference type="ARBA" id="ARBA00022764"/>
    </source>
</evidence>
<keyword evidence="3 9" id="KW-0479">Metal-binding</keyword>
<dbReference type="RefSeq" id="WP_171607467.1">
    <property type="nucleotide sequence ID" value="NZ_WHPF01000005.1"/>
</dbReference>
<evidence type="ECO:0000256" key="7">
    <source>
        <dbReference type="ARBA" id="ARBA00023004"/>
    </source>
</evidence>
<dbReference type="GO" id="GO:0042597">
    <property type="term" value="C:periplasmic space"/>
    <property type="evidence" value="ECO:0007669"/>
    <property type="project" value="UniProtKB-SubCell"/>
</dbReference>
<feature type="binding site" description="covalent" evidence="8">
    <location>
        <position position="98"/>
    </location>
    <ligand>
        <name>heme c</name>
        <dbReference type="ChEBI" id="CHEBI:61717"/>
        <label>1</label>
    </ligand>
</feature>
<evidence type="ECO:0000256" key="9">
    <source>
        <dbReference type="PIRSR" id="PIRSR000294-2"/>
    </source>
</evidence>
<feature type="binding site" description="covalent" evidence="8">
    <location>
        <position position="246"/>
    </location>
    <ligand>
        <name>heme c</name>
        <dbReference type="ChEBI" id="CHEBI:61717"/>
        <label>2</label>
    </ligand>
</feature>
<dbReference type="GO" id="GO:0046872">
    <property type="term" value="F:metal ion binding"/>
    <property type="evidence" value="ECO:0007669"/>
    <property type="project" value="UniProtKB-KW"/>
</dbReference>
<feature type="domain" description="Cytochrome c" evidence="10">
    <location>
        <begin position="229"/>
        <end position="332"/>
    </location>
</feature>
<proteinExistence type="predicted"/>
<dbReference type="PROSITE" id="PS51007">
    <property type="entry name" value="CYTC"/>
    <property type="match status" value="1"/>
</dbReference>
<protein>
    <submittedName>
        <fullName evidence="11">Cytochrome-c peroxidase</fullName>
    </submittedName>
</protein>
<evidence type="ECO:0000256" key="3">
    <source>
        <dbReference type="ARBA" id="ARBA00022723"/>
    </source>
</evidence>
<dbReference type="Gene3D" id="1.10.760.10">
    <property type="entry name" value="Cytochrome c-like domain"/>
    <property type="match status" value="2"/>
</dbReference>
<dbReference type="PIRSF" id="PIRSF000294">
    <property type="entry name" value="Cytochrome-c_peroxidase"/>
    <property type="match status" value="1"/>
</dbReference>
<feature type="binding site" description="covalent" evidence="8">
    <location>
        <position position="249"/>
    </location>
    <ligand>
        <name>heme c</name>
        <dbReference type="ChEBI" id="CHEBI:61717"/>
        <label>2</label>
    </ligand>
</feature>
<dbReference type="GO" id="GO:0004130">
    <property type="term" value="F:cytochrome-c peroxidase activity"/>
    <property type="evidence" value="ECO:0007669"/>
    <property type="project" value="TreeGrafter"/>
</dbReference>
<dbReference type="Proteomes" id="UP000598971">
    <property type="component" value="Unassembled WGS sequence"/>
</dbReference>
<accession>A0A8J8JR69</accession>
<reference evidence="11" key="1">
    <citation type="submission" date="2019-10" db="EMBL/GenBank/DDBJ databases">
        <title>Draft genome sequence of Panacibacter sp. KCS-6.</title>
        <authorList>
            <person name="Yim K.J."/>
        </authorList>
    </citation>
    <scope>NUCLEOTIDE SEQUENCE</scope>
    <source>
        <strain evidence="11">KCS-6</strain>
    </source>
</reference>
<dbReference type="EMBL" id="WHPF01000005">
    <property type="protein sequence ID" value="NNV55547.1"/>
    <property type="molecule type" value="Genomic_DNA"/>
</dbReference>
<dbReference type="InterPro" id="IPR009056">
    <property type="entry name" value="Cyt_c-like_dom"/>
</dbReference>
<organism evidence="11 12">
    <name type="scientific">Limnovirga soli</name>
    <dbReference type="NCBI Taxonomy" id="2656915"/>
    <lineage>
        <taxon>Bacteria</taxon>
        <taxon>Pseudomonadati</taxon>
        <taxon>Bacteroidota</taxon>
        <taxon>Chitinophagia</taxon>
        <taxon>Chitinophagales</taxon>
        <taxon>Chitinophagaceae</taxon>
        <taxon>Limnovirga</taxon>
    </lineage>
</organism>
<evidence type="ECO:0000256" key="2">
    <source>
        <dbReference type="ARBA" id="ARBA00022617"/>
    </source>
</evidence>
<dbReference type="Pfam" id="PF03150">
    <property type="entry name" value="CCP_MauG"/>
    <property type="match status" value="1"/>
</dbReference>
<dbReference type="SUPFAM" id="SSF46626">
    <property type="entry name" value="Cytochrome c"/>
    <property type="match status" value="2"/>
</dbReference>
<feature type="binding site" description="axial binding residue" evidence="9">
    <location>
        <position position="102"/>
    </location>
    <ligand>
        <name>heme c</name>
        <dbReference type="ChEBI" id="CHEBI:61717"/>
        <label>1</label>
    </ligand>
    <ligandPart>
        <name>Fe</name>
        <dbReference type="ChEBI" id="CHEBI:18248"/>
    </ligandPart>
</feature>
<evidence type="ECO:0000256" key="1">
    <source>
        <dbReference type="ARBA" id="ARBA00004418"/>
    </source>
</evidence>
<feature type="binding site" description="axial binding residue" evidence="9">
    <location>
        <position position="250"/>
    </location>
    <ligand>
        <name>heme c</name>
        <dbReference type="ChEBI" id="CHEBI:61717"/>
        <label>2</label>
    </ligand>
    <ligandPart>
        <name>Fe</name>
        <dbReference type="ChEBI" id="CHEBI:18248"/>
    </ligandPart>
</feature>
<comment type="caution">
    <text evidence="11">The sequence shown here is derived from an EMBL/GenBank/DDBJ whole genome shotgun (WGS) entry which is preliminary data.</text>
</comment>
<evidence type="ECO:0000256" key="4">
    <source>
        <dbReference type="ARBA" id="ARBA00022729"/>
    </source>
</evidence>
<feature type="binding site" description="covalent" evidence="8">
    <location>
        <position position="101"/>
    </location>
    <ligand>
        <name>heme c</name>
        <dbReference type="ChEBI" id="CHEBI:61717"/>
        <label>1</label>
    </ligand>
</feature>
<comment type="PTM">
    <text evidence="8">Binds 2 heme groups per subunit.</text>
</comment>
<comment type="cofactor">
    <cofactor evidence="8">
        <name>heme</name>
        <dbReference type="ChEBI" id="CHEBI:30413"/>
    </cofactor>
    <text evidence="8">Binds 2 heme groups.</text>
</comment>
<dbReference type="PANTHER" id="PTHR30600">
    <property type="entry name" value="CYTOCHROME C PEROXIDASE-RELATED"/>
    <property type="match status" value="1"/>
</dbReference>
<dbReference type="InterPro" id="IPR026259">
    <property type="entry name" value="MauG/Cytc_peroxidase"/>
</dbReference>
<keyword evidence="2 8" id="KW-0349">Heme</keyword>
<keyword evidence="12" id="KW-1185">Reference proteome</keyword>
<dbReference type="AlphaFoldDB" id="A0A8J8JR69"/>
<keyword evidence="4" id="KW-0732">Signal</keyword>
<dbReference type="Pfam" id="PF21419">
    <property type="entry name" value="RoxA-like_Cyt-c"/>
    <property type="match status" value="1"/>
</dbReference>
<evidence type="ECO:0000313" key="11">
    <source>
        <dbReference type="EMBL" id="NNV55547.1"/>
    </source>
</evidence>
<evidence type="ECO:0000313" key="12">
    <source>
        <dbReference type="Proteomes" id="UP000598971"/>
    </source>
</evidence>
<keyword evidence="7 9" id="KW-0408">Iron</keyword>
<evidence type="ECO:0000256" key="6">
    <source>
        <dbReference type="ARBA" id="ARBA00023002"/>
    </source>
</evidence>
<evidence type="ECO:0000259" key="10">
    <source>
        <dbReference type="PROSITE" id="PS51007"/>
    </source>
</evidence>
<dbReference type="GO" id="GO:0009055">
    <property type="term" value="F:electron transfer activity"/>
    <property type="evidence" value="ECO:0007669"/>
    <property type="project" value="InterPro"/>
</dbReference>
<sequence>MFSKQLRVSVTLVCLTLLCQYCSKEDTSQPANTESSNTTPVLPTIPYNYMVSLPANIANNLLQTDNTPDNNAITNDGATLGRVLFYDKRLSLNNTISCASCHKQTLSFSDTALRSVGFEGGLTRRHSMPLLNIGFYQSGKMFWDERAASLEEQTLMPIQDLTEMGMTLPALVNKLDTVAFYPPLFQKAFGNSTISADAISKALSQFVRSIVTYQSKYDQVKAGKASFTAEESAGEQLFLTAGVNTCASCHTPPMFITSSPKAPFALRDDSDLGINNEDRFKSSSLRNIALTAPYFHNGSIASLQAMLTSRIPDHGVAAQDVSKLLAFLQTLTDNTITTEARFSNPFN</sequence>
<name>A0A8J8JR69_9BACT</name>
<dbReference type="InterPro" id="IPR036909">
    <property type="entry name" value="Cyt_c-like_dom_sf"/>
</dbReference>
<keyword evidence="5" id="KW-0574">Periplasm</keyword>
<keyword evidence="11" id="KW-0575">Peroxidase</keyword>
<evidence type="ECO:0000256" key="8">
    <source>
        <dbReference type="PIRSR" id="PIRSR000294-1"/>
    </source>
</evidence>
<comment type="subcellular location">
    <subcellularLocation>
        <location evidence="1">Periplasm</location>
    </subcellularLocation>
</comment>
<dbReference type="InterPro" id="IPR004852">
    <property type="entry name" value="Di-haem_cyt_c_peroxidsae"/>
</dbReference>
<dbReference type="GO" id="GO:0020037">
    <property type="term" value="F:heme binding"/>
    <property type="evidence" value="ECO:0007669"/>
    <property type="project" value="InterPro"/>
</dbReference>
<dbReference type="PANTHER" id="PTHR30600:SF10">
    <property type="entry name" value="BLL6722 PROTEIN"/>
    <property type="match status" value="1"/>
</dbReference>
<gene>
    <name evidence="11" type="ORF">GD597_08765</name>
</gene>